<evidence type="ECO:0000313" key="1">
    <source>
        <dbReference type="EMBL" id="KAK1862431.1"/>
    </source>
</evidence>
<organism evidence="1 2">
    <name type="scientific">Pyropia yezoensis</name>
    <name type="common">Susabi-nori</name>
    <name type="synonym">Porphyra yezoensis</name>
    <dbReference type="NCBI Taxonomy" id="2788"/>
    <lineage>
        <taxon>Eukaryota</taxon>
        <taxon>Rhodophyta</taxon>
        <taxon>Bangiophyceae</taxon>
        <taxon>Bangiales</taxon>
        <taxon>Bangiaceae</taxon>
        <taxon>Pyropia</taxon>
    </lineage>
</organism>
<name>A0ACC3BY71_PYRYE</name>
<accession>A0ACC3BY71</accession>
<keyword evidence="2" id="KW-1185">Reference proteome</keyword>
<comment type="caution">
    <text evidence="1">The sequence shown here is derived from an EMBL/GenBank/DDBJ whole genome shotgun (WGS) entry which is preliminary data.</text>
</comment>
<dbReference type="EMBL" id="CM020618">
    <property type="protein sequence ID" value="KAK1862431.1"/>
    <property type="molecule type" value="Genomic_DNA"/>
</dbReference>
<proteinExistence type="predicted"/>
<sequence length="886" mass="89705">MFVATAALSVLRHGLFGAMMRHGMRARAALAGALFAKLLRADVASPAVATGALANVFATDVTRVLDAAAFLHFLVAAPVELAVFASLAAVDLDGPSAAAAVAVLLALLPAQAAFTAAMHAARRRAVGHADTRLGALADLLRSARAVKLAGAEAAFHDAITGARAREAADLRRALTLRTANAALFFAAPLLIAAAGFGVFAARGGALTPARTFSAMALFNYCARVLMMAPNGAAAVAEALVAMPRIDAERYSRVLDACGLLPDLAAFRPAGDATIVGEHGVTLSGGQKARLALARAAYTRAGAYLLDDVLAAVDAVAARRIARKVLGRGGLLAAAARVVVTATPAVLLPAADRIVEVRGGGRPPFVVDAAAVRRAAAAVARGGDAPADGAPAELTAEDRVTGAVGWSVVRRYAAAGGGLPAVAVVAAAFAAAQGGRQVAEWWLSRWASDAGGRFGDAGAAAADAAPRSAGNAYYGGVFAAMAVGTTLLAGGRAVVFSARAVAASRTLHDALIVRLLVATVAYLDATPSGRILNRAAKDVDAVDVTLPMTLADLFQIGALTAATLGTVAAVLPWFLLALPPLGLAFLRYQHTYVASSRELKRLDGISRSPWGVRQASEAENLLVSVERLVAMATTPPVEVAVARPPAVVPPPGWPASGGVTFRNVTLRYRPELPPALDGVSLTVAAGTHVALVGPSGAGKSTLLAALSRQVELATDAGNGGTITLDGLDVARVPLPALRGALAVVPQDASLFFPTLRANVDPGGGATDAAIWAALAAAGVADLAASRGGLSAPVGADGGRLSAGQRQLVCLARALVRAAPLVVLDEATAGADAATDAAVRAAVRRCPTVVSVVHRLRAAAEADVVAVVRGGRIVERQLAADRGQRWLH</sequence>
<dbReference type="Proteomes" id="UP000798662">
    <property type="component" value="Chromosome 1"/>
</dbReference>
<evidence type="ECO:0000313" key="2">
    <source>
        <dbReference type="Proteomes" id="UP000798662"/>
    </source>
</evidence>
<gene>
    <name evidence="1" type="ORF">I4F81_005005</name>
</gene>
<reference evidence="1" key="1">
    <citation type="submission" date="2019-11" db="EMBL/GenBank/DDBJ databases">
        <title>Nori genome reveals adaptations in red seaweeds to the harsh intertidal environment.</title>
        <authorList>
            <person name="Wang D."/>
            <person name="Mao Y."/>
        </authorList>
    </citation>
    <scope>NUCLEOTIDE SEQUENCE</scope>
    <source>
        <tissue evidence="1">Gametophyte</tissue>
    </source>
</reference>
<protein>
    <submittedName>
        <fullName evidence="1">Uncharacterized protein</fullName>
    </submittedName>
</protein>